<reference evidence="1 2" key="1">
    <citation type="submission" date="2016-01" db="EMBL/GenBank/DDBJ databases">
        <title>The genomic content and context of auxiliary metabolic genes in marine cyanophages.</title>
        <authorList>
            <person name="Marston M.F."/>
            <person name="Martiny J.B.H."/>
            <person name="Crummett L.T."/>
        </authorList>
    </citation>
    <scope>NUCLEOTIDE SEQUENCE [LARGE SCALE GENOMIC DNA]</scope>
    <source>
        <strain evidence="1">RW_108_0702</strain>
    </source>
</reference>
<evidence type="ECO:0000313" key="2">
    <source>
        <dbReference type="Proteomes" id="UP000203157"/>
    </source>
</evidence>
<dbReference type="GeneID" id="29122525"/>
<sequence length="88" mass="10133">MSGIAIHEDKSHFFGATIYLNKVWYTNAGGIFLYETEETKTTGIMNAIVPQKNLMVVNDKHERHLVTPVSFNVPEFRFTMQIWGHFEG</sequence>
<dbReference type="KEGG" id="vg:29122525"/>
<name>A0A127KLW7_9CAUD</name>
<organism evidence="1 2">
    <name type="scientific">Cyanophage S-RIM32</name>
    <dbReference type="NCBI Taxonomy" id="1278479"/>
    <lineage>
        <taxon>Viruses</taxon>
        <taxon>Duplodnaviria</taxon>
        <taxon>Heunggongvirae</taxon>
        <taxon>Uroviricota</taxon>
        <taxon>Caudoviricetes</taxon>
        <taxon>Pantevenvirales</taxon>
        <taxon>Kyanoviridae</taxon>
        <taxon>Bristolvirus</taxon>
        <taxon>Bristolvirus rhodeisland</taxon>
    </lineage>
</organism>
<evidence type="ECO:0000313" key="1">
    <source>
        <dbReference type="EMBL" id="AMO43037.1"/>
    </source>
</evidence>
<dbReference type="Gene3D" id="2.60.120.620">
    <property type="entry name" value="q2cbj1_9rhob like domain"/>
    <property type="match status" value="1"/>
</dbReference>
<dbReference type="EMBL" id="KU594606">
    <property type="protein sequence ID" value="AMO43037.1"/>
    <property type="molecule type" value="Genomic_DNA"/>
</dbReference>
<keyword evidence="2" id="KW-1185">Reference proteome</keyword>
<dbReference type="Proteomes" id="UP000203157">
    <property type="component" value="Segment"/>
</dbReference>
<accession>A0A127KLW7</accession>
<proteinExistence type="predicted"/>
<gene>
    <name evidence="1" type="ORF">R1080702_023</name>
</gene>
<protein>
    <submittedName>
        <fullName evidence="1">Uncharacterized protein</fullName>
    </submittedName>
</protein>
<dbReference type="RefSeq" id="YP_009301530.1">
    <property type="nucleotide sequence ID" value="NC_031235.1"/>
</dbReference>